<gene>
    <name evidence="4" type="ORF">FA707_03470</name>
</gene>
<keyword evidence="1" id="KW-0805">Transcription regulation</keyword>
<organism evidence="4 5">
    <name type="scientific">Vagococcus zengguangii</name>
    <dbReference type="NCBI Taxonomy" id="2571750"/>
    <lineage>
        <taxon>Bacteria</taxon>
        <taxon>Bacillati</taxon>
        <taxon>Bacillota</taxon>
        <taxon>Bacilli</taxon>
        <taxon>Lactobacillales</taxon>
        <taxon>Enterococcaceae</taxon>
        <taxon>Vagococcus</taxon>
    </lineage>
</organism>
<protein>
    <recommendedName>
        <fullName evidence="3">Mga helix-turn-helix domain-containing protein</fullName>
    </recommendedName>
</protein>
<feature type="domain" description="Mga helix-turn-helix" evidence="3">
    <location>
        <begin position="73"/>
        <end position="156"/>
    </location>
</feature>
<sequence>MRELLGDKDNRRLQLVETIYLNPGISLDELANKFTLTTMQIQIDIGFLNKPLAPLEIEITKDKKCYLRIPQHLSTKIIYQVFLENNINFKLLEAILYKEYDHYEELASELFISQATLKRVISFINDCFKPHGVSIKSRPVRIVGDEANIRAFYLFYLQERYPNDQYPFDKRIDVFSKELVNLFIEKFPADKFNYASKMRMTRYVAVSLLRETKRHEVKHGEIPKDLENLVTDEIERYTNKEKFEYVFKMSLTPELYQGLFLQYINYRHAFSNRDYHERIALVSDNRIIYEGLKTTVESIGEQFDITLTHPENLLLRLYNVMSLGAHLTITPYVIYPNRKIFLLFSQSLKATILEQSKTSFMQHVPMVAERNDAYFYEFLYLLVTHWPDFYQKIIYQVPPCEVGLFFNSDVEHMHYMKANLSFLYGDKIKVTVIDSEELESLPEKSRMLDLLIINFILPEKITLNLPYVSVVDGLSEDENKQIRNLIDKIYYDKMYRKRFEK</sequence>
<keyword evidence="5" id="KW-1185">Reference proteome</keyword>
<dbReference type="RefSeq" id="WP_136952910.1">
    <property type="nucleotide sequence ID" value="NZ_CP039712.1"/>
</dbReference>
<keyword evidence="2" id="KW-0804">Transcription</keyword>
<evidence type="ECO:0000313" key="5">
    <source>
        <dbReference type="Proteomes" id="UP000298615"/>
    </source>
</evidence>
<dbReference type="PANTHER" id="PTHR30185:SF18">
    <property type="entry name" value="TRANSCRIPTIONAL REGULATOR MTLR"/>
    <property type="match status" value="1"/>
</dbReference>
<accession>A0A4D7CSK5</accession>
<evidence type="ECO:0000259" key="3">
    <source>
        <dbReference type="Pfam" id="PF05043"/>
    </source>
</evidence>
<dbReference type="Proteomes" id="UP000298615">
    <property type="component" value="Chromosome"/>
</dbReference>
<dbReference type="AlphaFoldDB" id="A0A4D7CSK5"/>
<name>A0A4D7CSK5_9ENTE</name>
<dbReference type="PANTHER" id="PTHR30185">
    <property type="entry name" value="CRYPTIC BETA-GLUCOSIDE BGL OPERON ANTITERMINATOR"/>
    <property type="match status" value="1"/>
</dbReference>
<dbReference type="KEGG" id="vao:FA707_03470"/>
<dbReference type="EMBL" id="CP039712">
    <property type="protein sequence ID" value="QCI86073.1"/>
    <property type="molecule type" value="Genomic_DNA"/>
</dbReference>
<dbReference type="Gene3D" id="1.10.10.10">
    <property type="entry name" value="Winged helix-like DNA-binding domain superfamily/Winged helix DNA-binding domain"/>
    <property type="match status" value="1"/>
</dbReference>
<dbReference type="InterPro" id="IPR050661">
    <property type="entry name" value="BglG_antiterminators"/>
</dbReference>
<dbReference type="Pfam" id="PF05043">
    <property type="entry name" value="Mga"/>
    <property type="match status" value="1"/>
</dbReference>
<dbReference type="InterPro" id="IPR036388">
    <property type="entry name" value="WH-like_DNA-bd_sf"/>
</dbReference>
<proteinExistence type="predicted"/>
<reference evidence="4 5" key="1">
    <citation type="submission" date="2019-04" db="EMBL/GenBank/DDBJ databases">
        <title>Vagococcus sp. nov., isolated from faeces of yaks (Bos grunniens).</title>
        <authorList>
            <person name="Ge Y."/>
        </authorList>
    </citation>
    <scope>NUCLEOTIDE SEQUENCE [LARGE SCALE GENOMIC DNA]</scope>
    <source>
        <strain evidence="4 5">MN-17</strain>
    </source>
</reference>
<dbReference type="InterPro" id="IPR007737">
    <property type="entry name" value="Mga_HTH"/>
</dbReference>
<evidence type="ECO:0000256" key="1">
    <source>
        <dbReference type="ARBA" id="ARBA00023015"/>
    </source>
</evidence>
<evidence type="ECO:0000256" key="2">
    <source>
        <dbReference type="ARBA" id="ARBA00023163"/>
    </source>
</evidence>
<evidence type="ECO:0000313" key="4">
    <source>
        <dbReference type="EMBL" id="QCI86073.1"/>
    </source>
</evidence>